<comment type="similarity">
    <text evidence="6">Belongs to the ribulose-phosphate 3-epimerase family.</text>
</comment>
<dbReference type="EC" id="5.1.3.1" evidence="7"/>
<dbReference type="PANTHER" id="PTHR11749">
    <property type="entry name" value="RIBULOSE-5-PHOSPHATE-3-EPIMERASE"/>
    <property type="match status" value="1"/>
</dbReference>
<dbReference type="GO" id="GO:0046872">
    <property type="term" value="F:metal ion binding"/>
    <property type="evidence" value="ECO:0007669"/>
    <property type="project" value="UniProtKB-KW"/>
</dbReference>
<proteinExistence type="inferred from homology"/>
<evidence type="ECO:0000313" key="10">
    <source>
        <dbReference type="EMBL" id="OIQ92069.1"/>
    </source>
</evidence>
<dbReference type="SUPFAM" id="SSF51366">
    <property type="entry name" value="Ribulose-phoshate binding barrel"/>
    <property type="match status" value="1"/>
</dbReference>
<dbReference type="EMBL" id="MLJW01000241">
    <property type="protein sequence ID" value="OIQ92069.1"/>
    <property type="molecule type" value="Genomic_DNA"/>
</dbReference>
<evidence type="ECO:0000256" key="5">
    <source>
        <dbReference type="ARBA" id="ARBA00001954"/>
    </source>
</evidence>
<name>A0A1J5RVG7_9ZZZZ</name>
<dbReference type="GO" id="GO:0005737">
    <property type="term" value="C:cytoplasm"/>
    <property type="evidence" value="ECO:0007669"/>
    <property type="project" value="UniProtKB-ARBA"/>
</dbReference>
<organism evidence="10">
    <name type="scientific">mine drainage metagenome</name>
    <dbReference type="NCBI Taxonomy" id="410659"/>
    <lineage>
        <taxon>unclassified sequences</taxon>
        <taxon>metagenomes</taxon>
        <taxon>ecological metagenomes</taxon>
    </lineage>
</organism>
<comment type="cofactor">
    <cofactor evidence="4">
        <name>Zn(2+)</name>
        <dbReference type="ChEBI" id="CHEBI:29105"/>
    </cofactor>
</comment>
<dbReference type="FunFam" id="3.20.20.70:FF:000004">
    <property type="entry name" value="Ribulose-phosphate 3-epimerase"/>
    <property type="match status" value="1"/>
</dbReference>
<keyword evidence="9 10" id="KW-0413">Isomerase</keyword>
<gene>
    <name evidence="10" type="primary">rpe_8</name>
    <name evidence="10" type="ORF">GALL_259880</name>
</gene>
<dbReference type="InterPro" id="IPR013785">
    <property type="entry name" value="Aldolase_TIM"/>
</dbReference>
<evidence type="ECO:0000256" key="2">
    <source>
        <dbReference type="ARBA" id="ARBA00001936"/>
    </source>
</evidence>
<evidence type="ECO:0000256" key="9">
    <source>
        <dbReference type="ARBA" id="ARBA00023235"/>
    </source>
</evidence>
<accession>A0A1J5RVG7</accession>
<keyword evidence="8" id="KW-0479">Metal-binding</keyword>
<reference evidence="10" key="1">
    <citation type="submission" date="2016-10" db="EMBL/GenBank/DDBJ databases">
        <title>Sequence of Gallionella enrichment culture.</title>
        <authorList>
            <person name="Poehlein A."/>
            <person name="Muehling M."/>
            <person name="Daniel R."/>
        </authorList>
    </citation>
    <scope>NUCLEOTIDE SEQUENCE</scope>
</reference>
<comment type="cofactor">
    <cofactor evidence="2">
        <name>Mn(2+)</name>
        <dbReference type="ChEBI" id="CHEBI:29035"/>
    </cofactor>
</comment>
<evidence type="ECO:0000256" key="6">
    <source>
        <dbReference type="ARBA" id="ARBA00009541"/>
    </source>
</evidence>
<dbReference type="Gene3D" id="3.20.20.70">
    <property type="entry name" value="Aldolase class I"/>
    <property type="match status" value="1"/>
</dbReference>
<dbReference type="CDD" id="cd00429">
    <property type="entry name" value="RPE"/>
    <property type="match status" value="1"/>
</dbReference>
<comment type="catalytic activity">
    <reaction evidence="1">
        <text>D-ribulose 5-phosphate = D-xylulose 5-phosphate</text>
        <dbReference type="Rhea" id="RHEA:13677"/>
        <dbReference type="ChEBI" id="CHEBI:57737"/>
        <dbReference type="ChEBI" id="CHEBI:58121"/>
        <dbReference type="EC" id="5.1.3.1"/>
    </reaction>
</comment>
<evidence type="ECO:0000256" key="3">
    <source>
        <dbReference type="ARBA" id="ARBA00001941"/>
    </source>
</evidence>
<dbReference type="InterPro" id="IPR026019">
    <property type="entry name" value="Ribul_P_3_epim"/>
</dbReference>
<comment type="cofactor">
    <cofactor evidence="5">
        <name>Fe(2+)</name>
        <dbReference type="ChEBI" id="CHEBI:29033"/>
    </cofactor>
</comment>
<dbReference type="NCBIfam" id="NF004076">
    <property type="entry name" value="PRK05581.1-4"/>
    <property type="match status" value="1"/>
</dbReference>
<comment type="caution">
    <text evidence="10">The sequence shown here is derived from an EMBL/GenBank/DDBJ whole genome shotgun (WGS) entry which is preliminary data.</text>
</comment>
<protein>
    <recommendedName>
        <fullName evidence="7">ribulose-phosphate 3-epimerase</fullName>
        <ecNumber evidence="7">5.1.3.1</ecNumber>
    </recommendedName>
</protein>
<dbReference type="PROSITE" id="PS01085">
    <property type="entry name" value="RIBUL_P_3_EPIMER_1"/>
    <property type="match status" value="1"/>
</dbReference>
<sequence>MHSPLLAPSLLAGDHANLAASARVVQDLGLPWLHVDIMDGHFVPNLTFGPETVAALRRNGVSLFFDVHLMLDEPHRYAEAFIKAGANLVSIHVEPAFDHRATLRRIRELGCQCGIVLNPGTPAEAVEPFLAEVDLVLAMTVQPGFGGQAFRRDVLPKLQRIDGWRRERNLAFRLEVDGGVDLATGAECRAAGADTFVAGTAFFRAPDRAAFARNFAAL</sequence>
<evidence type="ECO:0000256" key="7">
    <source>
        <dbReference type="ARBA" id="ARBA00013188"/>
    </source>
</evidence>
<evidence type="ECO:0000256" key="1">
    <source>
        <dbReference type="ARBA" id="ARBA00001782"/>
    </source>
</evidence>
<dbReference type="AlphaFoldDB" id="A0A1J5RVG7"/>
<dbReference type="NCBIfam" id="TIGR01163">
    <property type="entry name" value="rpe"/>
    <property type="match status" value="1"/>
</dbReference>
<dbReference type="Pfam" id="PF00834">
    <property type="entry name" value="Ribul_P_3_epim"/>
    <property type="match status" value="1"/>
</dbReference>
<dbReference type="GO" id="GO:0004750">
    <property type="term" value="F:D-ribulose-phosphate 3-epimerase activity"/>
    <property type="evidence" value="ECO:0007669"/>
    <property type="project" value="UniProtKB-EC"/>
</dbReference>
<comment type="cofactor">
    <cofactor evidence="3">
        <name>Co(2+)</name>
        <dbReference type="ChEBI" id="CHEBI:48828"/>
    </cofactor>
</comment>
<dbReference type="GO" id="GO:0005975">
    <property type="term" value="P:carbohydrate metabolic process"/>
    <property type="evidence" value="ECO:0007669"/>
    <property type="project" value="InterPro"/>
</dbReference>
<evidence type="ECO:0000256" key="8">
    <source>
        <dbReference type="ARBA" id="ARBA00022723"/>
    </source>
</evidence>
<dbReference type="PIRSF" id="PIRSF001461">
    <property type="entry name" value="RPE"/>
    <property type="match status" value="1"/>
</dbReference>
<evidence type="ECO:0000256" key="4">
    <source>
        <dbReference type="ARBA" id="ARBA00001947"/>
    </source>
</evidence>
<dbReference type="HAMAP" id="MF_02227">
    <property type="entry name" value="RPE"/>
    <property type="match status" value="1"/>
</dbReference>
<dbReference type="InterPro" id="IPR000056">
    <property type="entry name" value="Ribul_P_3_epim-like"/>
</dbReference>
<dbReference type="InterPro" id="IPR011060">
    <property type="entry name" value="RibuloseP-bd_barrel"/>
</dbReference>
<dbReference type="GO" id="GO:0006098">
    <property type="term" value="P:pentose-phosphate shunt"/>
    <property type="evidence" value="ECO:0007669"/>
    <property type="project" value="InterPro"/>
</dbReference>